<dbReference type="GO" id="GO:0000272">
    <property type="term" value="P:polysaccharide catabolic process"/>
    <property type="evidence" value="ECO:0007669"/>
    <property type="project" value="UniProtKB-KW"/>
</dbReference>
<evidence type="ECO:0000259" key="10">
    <source>
        <dbReference type="PROSITE" id="PS51910"/>
    </source>
</evidence>
<evidence type="ECO:0000256" key="1">
    <source>
        <dbReference type="ARBA" id="ARBA00000822"/>
    </source>
</evidence>
<dbReference type="InterPro" id="IPR001223">
    <property type="entry name" value="Glyco_hydro18_cat"/>
</dbReference>
<dbReference type="EMBL" id="LK052958">
    <property type="protein sequence ID" value="CDR49082.1"/>
    <property type="molecule type" value="Genomic_DNA"/>
</dbReference>
<dbReference type="Gene3D" id="3.10.50.10">
    <property type="match status" value="1"/>
</dbReference>
<evidence type="ECO:0000256" key="8">
    <source>
        <dbReference type="SAM" id="MobiDB-lite"/>
    </source>
</evidence>
<reference evidence="11" key="1">
    <citation type="journal article" date="2014" name="Genome Announc.">
        <title>Draft genome sequence of Rhodosporidium toruloides CECT1137, an oleaginous yeast of biotechnological interest.</title>
        <authorList>
            <person name="Morin N."/>
            <person name="Calcas X."/>
            <person name="Devillers H."/>
            <person name="Durrens P."/>
            <person name="Sherman D.J."/>
            <person name="Nicaud J.-M."/>
            <person name="Neuveglise C."/>
        </authorList>
    </citation>
    <scope>NUCLEOTIDE SEQUENCE</scope>
    <source>
        <strain evidence="11">CECT1137</strain>
    </source>
</reference>
<dbReference type="OrthoDB" id="73875at2759"/>
<evidence type="ECO:0000256" key="6">
    <source>
        <dbReference type="ARBA" id="ARBA00023326"/>
    </source>
</evidence>
<dbReference type="Gene3D" id="3.20.20.80">
    <property type="entry name" value="Glycosidases"/>
    <property type="match status" value="1"/>
</dbReference>
<comment type="catalytic activity">
    <reaction evidence="1">
        <text>Random endo-hydrolysis of N-acetyl-beta-D-glucosaminide (1-&gt;4)-beta-linkages in chitin and chitodextrins.</text>
        <dbReference type="EC" id="3.2.1.14"/>
    </reaction>
</comment>
<proteinExistence type="predicted"/>
<dbReference type="PANTHER" id="PTHR11177:SF317">
    <property type="entry name" value="CHITINASE 12-RELATED"/>
    <property type="match status" value="1"/>
</dbReference>
<evidence type="ECO:0000256" key="7">
    <source>
        <dbReference type="RuleBase" id="RU000489"/>
    </source>
</evidence>
<dbReference type="Pfam" id="PF00704">
    <property type="entry name" value="Glyco_hydro_18"/>
    <property type="match status" value="1"/>
</dbReference>
<evidence type="ECO:0000256" key="3">
    <source>
        <dbReference type="ARBA" id="ARBA00023024"/>
    </source>
</evidence>
<feature type="compositionally biased region" description="Low complexity" evidence="8">
    <location>
        <begin position="248"/>
        <end position="292"/>
    </location>
</feature>
<feature type="chain" id="PRO_5030001986" evidence="9">
    <location>
        <begin position="39"/>
        <end position="784"/>
    </location>
</feature>
<dbReference type="SMART" id="SM00636">
    <property type="entry name" value="Glyco_18"/>
    <property type="match status" value="1"/>
</dbReference>
<feature type="region of interest" description="Disordered" evidence="8">
    <location>
        <begin position="122"/>
        <end position="147"/>
    </location>
</feature>
<feature type="compositionally biased region" description="Low complexity" evidence="8">
    <location>
        <begin position="644"/>
        <end position="655"/>
    </location>
</feature>
<dbReference type="GO" id="GO:0008843">
    <property type="term" value="F:endochitinase activity"/>
    <property type="evidence" value="ECO:0007669"/>
    <property type="project" value="UniProtKB-EC"/>
</dbReference>
<feature type="region of interest" description="Disordered" evidence="8">
    <location>
        <begin position="232"/>
        <end position="294"/>
    </location>
</feature>
<feature type="signal peptide" evidence="9">
    <location>
        <begin position="1"/>
        <end position="38"/>
    </location>
</feature>
<evidence type="ECO:0000256" key="9">
    <source>
        <dbReference type="SAM" id="SignalP"/>
    </source>
</evidence>
<dbReference type="GO" id="GO:0006032">
    <property type="term" value="P:chitin catabolic process"/>
    <property type="evidence" value="ECO:0007669"/>
    <property type="project" value="UniProtKB-KW"/>
</dbReference>
<keyword evidence="9" id="KW-0732">Signal</keyword>
<gene>
    <name evidence="11" type="ORF">RHTO0S_23e00254g</name>
</gene>
<dbReference type="InterPro" id="IPR050314">
    <property type="entry name" value="Glycosyl_Hydrlase_18"/>
</dbReference>
<dbReference type="PROSITE" id="PS51910">
    <property type="entry name" value="GH18_2"/>
    <property type="match status" value="1"/>
</dbReference>
<evidence type="ECO:0000256" key="2">
    <source>
        <dbReference type="ARBA" id="ARBA00022801"/>
    </source>
</evidence>
<dbReference type="InterPro" id="IPR001579">
    <property type="entry name" value="Glyco_hydro_18_chit_AS"/>
</dbReference>
<dbReference type="PROSITE" id="PS01095">
    <property type="entry name" value="GH18_1"/>
    <property type="match status" value="1"/>
</dbReference>
<dbReference type="InterPro" id="IPR029070">
    <property type="entry name" value="Chitinase_insertion_sf"/>
</dbReference>
<dbReference type="AlphaFoldDB" id="A0A061BPY1"/>
<sequence length="784" mass="83740">MLSLSTFSSAPARRHSSSPLPLVALLVALLALLQPTSALPTTRNTGTIEPLFRRASPQVGPVRSLERLRLRRDLSSVPHGRRNAEVANMKRDEVHVAPVANPKTKREEVPVVVARAVNPKAKRATPQVVRNPKTKRSRVESSSTGQAINLQRRAAGLPAVVMNPKKRSLDAQLEKRAVLQATISVTPSRSSVFERVKRFLAGRAEKNLERRAPAAAASSTFSSTISRQVGVTRVVPNPKSPKFTSVGSASSSSAPSSTTTSRAASSTTTSKPTTTAAPSTTSTTTSAAPTSTGWPNGPMIAGGYYPDWVEDVMPPEAVNYKLFDLINYSFAIPTSDDNIQISSYSAGLLQRVVKLAHAANTKVVIAIGGWSDSGYFSGAVSTSSRRKTFVNNIVAFVNKYNLDGVDIDWEYPGTQGAGSNEVSSSDTANLLSFLKLLRSSLPNKRLSTCTTQQTYVGANGSPIGDVSAYAQYLDAILVMNYDVWGASSTPGPNAPLENACTNSLQPTANMLSAIQTWEQAGMPASKILMGIPAYGYVSSSSATSLIHKRDGIPSTGLSNRHLANLAHDERSMSEGHKWFLDGQRKAAERRAVRERAAKRGARKERAEKLKRRGSPIVCPNNHSGKPCPGVTGQNISEINWNPLGSSGSGSSNSSTGGDGVFVPGNGPGKVGTGDLSGLSGNQIQFVDMINYGVLVKDTTTFEWVGANGYTRAWDTCSSTPYLYDTSRNVVITYDDPHSLGLKGQLASQQGIGGMAMWDISGDTTDFQLTQSWRSSMGLNPLGYR</sequence>
<protein>
    <submittedName>
        <fullName evidence="11">RHTO0S23e00254g1_1</fullName>
    </submittedName>
</protein>
<dbReference type="SUPFAM" id="SSF51445">
    <property type="entry name" value="(Trans)glycosidases"/>
    <property type="match status" value="1"/>
</dbReference>
<dbReference type="InterPro" id="IPR017853">
    <property type="entry name" value="GH"/>
</dbReference>
<evidence type="ECO:0000256" key="5">
    <source>
        <dbReference type="ARBA" id="ARBA00023295"/>
    </source>
</evidence>
<organism evidence="11">
    <name type="scientific">Rhodotorula toruloides</name>
    <name type="common">Yeast</name>
    <name type="synonym">Rhodosporidium toruloides</name>
    <dbReference type="NCBI Taxonomy" id="5286"/>
    <lineage>
        <taxon>Eukaryota</taxon>
        <taxon>Fungi</taxon>
        <taxon>Dikarya</taxon>
        <taxon>Basidiomycota</taxon>
        <taxon>Pucciniomycotina</taxon>
        <taxon>Microbotryomycetes</taxon>
        <taxon>Sporidiobolales</taxon>
        <taxon>Sporidiobolaceae</taxon>
        <taxon>Rhodotorula</taxon>
    </lineage>
</organism>
<dbReference type="GO" id="GO:0008061">
    <property type="term" value="F:chitin binding"/>
    <property type="evidence" value="ECO:0007669"/>
    <property type="project" value="InterPro"/>
</dbReference>
<feature type="compositionally biased region" description="Basic and acidic residues" evidence="8">
    <location>
        <begin position="590"/>
        <end position="607"/>
    </location>
</feature>
<dbReference type="InterPro" id="IPR011583">
    <property type="entry name" value="Chitinase_II/V-like_cat"/>
</dbReference>
<keyword evidence="5 7" id="KW-0326">Glycosidase</keyword>
<feature type="region of interest" description="Disordered" evidence="8">
    <location>
        <begin position="590"/>
        <end position="668"/>
    </location>
</feature>
<dbReference type="GO" id="GO:0005576">
    <property type="term" value="C:extracellular region"/>
    <property type="evidence" value="ECO:0007669"/>
    <property type="project" value="TreeGrafter"/>
</dbReference>
<dbReference type="PANTHER" id="PTHR11177">
    <property type="entry name" value="CHITINASE"/>
    <property type="match status" value="1"/>
</dbReference>
<evidence type="ECO:0000313" key="11">
    <source>
        <dbReference type="EMBL" id="CDR49082.1"/>
    </source>
</evidence>
<feature type="compositionally biased region" description="Polar residues" evidence="8">
    <location>
        <begin position="631"/>
        <end position="643"/>
    </location>
</feature>
<name>A0A061BPY1_RHOTO</name>
<feature type="domain" description="GH18" evidence="10">
    <location>
        <begin position="299"/>
        <end position="779"/>
    </location>
</feature>
<keyword evidence="3" id="KW-0146">Chitin degradation</keyword>
<keyword evidence="2 7" id="KW-0378">Hydrolase</keyword>
<keyword evidence="4" id="KW-0119">Carbohydrate metabolism</keyword>
<keyword evidence="6" id="KW-0624">Polysaccharide degradation</keyword>
<evidence type="ECO:0000256" key="4">
    <source>
        <dbReference type="ARBA" id="ARBA00023277"/>
    </source>
</evidence>
<dbReference type="SUPFAM" id="SSF54556">
    <property type="entry name" value="Chitinase insertion domain"/>
    <property type="match status" value="1"/>
</dbReference>
<accession>A0A061BPY1</accession>